<evidence type="ECO:0000256" key="1">
    <source>
        <dbReference type="SAM" id="Phobius"/>
    </source>
</evidence>
<feature type="transmembrane region" description="Helical" evidence="1">
    <location>
        <begin position="12"/>
        <end position="34"/>
    </location>
</feature>
<keyword evidence="1" id="KW-0812">Transmembrane</keyword>
<evidence type="ECO:0000313" key="4">
    <source>
        <dbReference type="Proteomes" id="UP000776164"/>
    </source>
</evidence>
<dbReference type="Gene3D" id="1.10.101.10">
    <property type="entry name" value="PGBD-like superfamily/PGBD"/>
    <property type="match status" value="1"/>
</dbReference>
<proteinExistence type="predicted"/>
<organism evidence="3 4">
    <name type="scientific">Subtercola frigoramans</name>
    <dbReference type="NCBI Taxonomy" id="120298"/>
    <lineage>
        <taxon>Bacteria</taxon>
        <taxon>Bacillati</taxon>
        <taxon>Actinomycetota</taxon>
        <taxon>Actinomycetes</taxon>
        <taxon>Micrococcales</taxon>
        <taxon>Microbacteriaceae</taxon>
        <taxon>Subtercola</taxon>
    </lineage>
</organism>
<reference evidence="3 4" key="1">
    <citation type="submission" date="2021-01" db="EMBL/GenBank/DDBJ databases">
        <title>Sequencing the genomes of 1000 actinobacteria strains.</title>
        <authorList>
            <person name="Klenk H.-P."/>
        </authorList>
    </citation>
    <scope>NUCLEOTIDE SEQUENCE [LARGE SCALE GENOMIC DNA]</scope>
    <source>
        <strain evidence="3 4">DSM 13057</strain>
    </source>
</reference>
<keyword evidence="1" id="KW-0472">Membrane</keyword>
<dbReference type="Proteomes" id="UP000776164">
    <property type="component" value="Unassembled WGS sequence"/>
</dbReference>
<comment type="caution">
    <text evidence="3">The sequence shown here is derived from an EMBL/GenBank/DDBJ whole genome shotgun (WGS) entry which is preliminary data.</text>
</comment>
<dbReference type="InterPro" id="IPR036366">
    <property type="entry name" value="PGBDSf"/>
</dbReference>
<gene>
    <name evidence="3" type="ORF">JOE66_002052</name>
</gene>
<dbReference type="EMBL" id="JAFBBU010000001">
    <property type="protein sequence ID" value="MBM7472418.1"/>
    <property type="molecule type" value="Genomic_DNA"/>
</dbReference>
<dbReference type="Pfam" id="PF01471">
    <property type="entry name" value="PG_binding_1"/>
    <property type="match status" value="1"/>
</dbReference>
<keyword evidence="1" id="KW-1133">Transmembrane helix</keyword>
<dbReference type="RefSeq" id="WP_205109147.1">
    <property type="nucleotide sequence ID" value="NZ_BAAAHT010000013.1"/>
</dbReference>
<feature type="domain" description="Peptidoglycan binding-like" evidence="2">
    <location>
        <begin position="128"/>
        <end position="178"/>
    </location>
</feature>
<evidence type="ECO:0000259" key="2">
    <source>
        <dbReference type="Pfam" id="PF01471"/>
    </source>
</evidence>
<accession>A0ABS2L5P2</accession>
<keyword evidence="4" id="KW-1185">Reference proteome</keyword>
<evidence type="ECO:0000313" key="3">
    <source>
        <dbReference type="EMBL" id="MBM7472418.1"/>
    </source>
</evidence>
<name>A0ABS2L5P2_9MICO</name>
<dbReference type="InterPro" id="IPR036365">
    <property type="entry name" value="PGBD-like_sf"/>
</dbReference>
<dbReference type="SUPFAM" id="SSF47090">
    <property type="entry name" value="PGBD-like"/>
    <property type="match status" value="1"/>
</dbReference>
<sequence length="361" mass="36415">MKSRTGRAAHPLALVAIVIVVLASVCALSAWAALTVAAPAAAGPAQAGYSVADAVEGEVSAQLTLNVSASWPASPVGTNRAAGVVTSVDLVPDQLVTQGTQVYSVNLRPVVVASGDVPAFRMIGRGSRGADVSQLQEMLRSGGFFDAPTDGSAGEGTLEAVSLWQSSLGLEPTGEVSPGDVIFVPRLPARIAVRAESVFRGGTLVGGEQVLLGLGDAPQFTLPVSEAQSGAIPDSSRVEIDDGAGHTWHGIVGERMSAESGAVALSVDPAEGSGAVCGDECDVVGLVGQTLLPSRVVTVPAVTGTVVPSAALQSDAQQALSVVDELGVVHPVIVQAQAHGQSVVTGIRPGLAVRVPEVERQ</sequence>
<protein>
    <submittedName>
        <fullName evidence="3">Peptidoglycan hydrolase-like protein with peptidoglycan-binding domain</fullName>
    </submittedName>
</protein>
<dbReference type="InterPro" id="IPR002477">
    <property type="entry name" value="Peptidoglycan-bd-like"/>
</dbReference>